<dbReference type="RefSeq" id="WP_116775180.1">
    <property type="nucleotide sequence ID" value="NZ_QDKG01000002.1"/>
</dbReference>
<protein>
    <recommendedName>
        <fullName evidence="5">Glycosyltransferase</fullName>
    </recommendedName>
</protein>
<keyword evidence="4" id="KW-1185">Reference proteome</keyword>
<evidence type="ECO:0000259" key="1">
    <source>
        <dbReference type="Pfam" id="PF00534"/>
    </source>
</evidence>
<dbReference type="GO" id="GO:0016757">
    <property type="term" value="F:glycosyltransferase activity"/>
    <property type="evidence" value="ECO:0007669"/>
    <property type="project" value="InterPro"/>
</dbReference>
<dbReference type="InterPro" id="IPR001296">
    <property type="entry name" value="Glyco_trans_1"/>
</dbReference>
<proteinExistence type="predicted"/>
<dbReference type="Pfam" id="PF13439">
    <property type="entry name" value="Glyco_transf_4"/>
    <property type="match status" value="1"/>
</dbReference>
<name>A0A2T8HJH6_9SPHI</name>
<dbReference type="InterPro" id="IPR028098">
    <property type="entry name" value="Glyco_trans_4-like_N"/>
</dbReference>
<reference evidence="3 4" key="1">
    <citation type="submission" date="2018-04" db="EMBL/GenBank/DDBJ databases">
        <title>Sphingobacterium cortibacter sp. nov.</title>
        <authorList>
            <person name="Li Y."/>
        </authorList>
    </citation>
    <scope>NUCLEOTIDE SEQUENCE [LARGE SCALE GENOMIC DNA]</scope>
    <source>
        <strain evidence="3 4">2c-3</strain>
    </source>
</reference>
<feature type="domain" description="Glycosyltransferase subfamily 4-like N-terminal" evidence="2">
    <location>
        <begin position="13"/>
        <end position="169"/>
    </location>
</feature>
<dbReference type="EMBL" id="QDKG01000002">
    <property type="protein sequence ID" value="PVH25607.1"/>
    <property type="molecule type" value="Genomic_DNA"/>
</dbReference>
<dbReference type="SUPFAM" id="SSF53756">
    <property type="entry name" value="UDP-Glycosyltransferase/glycogen phosphorylase"/>
    <property type="match status" value="1"/>
</dbReference>
<dbReference type="Pfam" id="PF00534">
    <property type="entry name" value="Glycos_transf_1"/>
    <property type="match status" value="1"/>
</dbReference>
<dbReference type="PANTHER" id="PTHR12526">
    <property type="entry name" value="GLYCOSYLTRANSFERASE"/>
    <property type="match status" value="1"/>
</dbReference>
<gene>
    <name evidence="3" type="ORF">DC487_06600</name>
</gene>
<dbReference type="Gene3D" id="3.40.50.2000">
    <property type="entry name" value="Glycogen Phosphorylase B"/>
    <property type="match status" value="2"/>
</dbReference>
<evidence type="ECO:0000313" key="4">
    <source>
        <dbReference type="Proteomes" id="UP000245627"/>
    </source>
</evidence>
<organism evidence="3 4">
    <name type="scientific">Sphingobacterium corticibacter</name>
    <dbReference type="NCBI Taxonomy" id="2171749"/>
    <lineage>
        <taxon>Bacteria</taxon>
        <taxon>Pseudomonadati</taxon>
        <taxon>Bacteroidota</taxon>
        <taxon>Sphingobacteriia</taxon>
        <taxon>Sphingobacteriales</taxon>
        <taxon>Sphingobacteriaceae</taxon>
        <taxon>Sphingobacterium</taxon>
    </lineage>
</organism>
<dbReference type="PANTHER" id="PTHR12526:SF630">
    <property type="entry name" value="GLYCOSYLTRANSFERASE"/>
    <property type="match status" value="1"/>
</dbReference>
<accession>A0A2T8HJH6</accession>
<sequence length="356" mass="40128">MEKITVFTPSLNIGGIERVLNTYAKGLAEKGYPVTYLTVYSKGELDIVASDNLEYQHLGTKRLRDSLFALVRYFRNNRPDIVFVANDATLIVYVAKLLSGVSFKIISSQHNYYDIYAKVGVKQTFVAKYIFPLCFKVVAVSEGIRSMLIKNFHLKADRVVKIYNPIDLSLINKYALDPVCDLPQEYLLFVGRFEKVKNIPLLLDAFSKFHQAYSNVKLLLIGGGPEEQFITSYIQELGLENAVKNLGIKSNPFPYINNAKVIVLSSISEAFPTVLLESLSLGKTIVSTPTLGAIDILKHGKYGYISASLDNPNDLFCKLANAYNTPLNQDVLKKYAESNYDLRTRVAEFERLWKVF</sequence>
<comment type="caution">
    <text evidence="3">The sequence shown here is derived from an EMBL/GenBank/DDBJ whole genome shotgun (WGS) entry which is preliminary data.</text>
</comment>
<dbReference type="OrthoDB" id="798298at2"/>
<evidence type="ECO:0000313" key="3">
    <source>
        <dbReference type="EMBL" id="PVH25607.1"/>
    </source>
</evidence>
<dbReference type="AlphaFoldDB" id="A0A2T8HJH6"/>
<evidence type="ECO:0008006" key="5">
    <source>
        <dbReference type="Google" id="ProtNLM"/>
    </source>
</evidence>
<dbReference type="Proteomes" id="UP000245627">
    <property type="component" value="Unassembled WGS sequence"/>
</dbReference>
<dbReference type="CDD" id="cd03811">
    <property type="entry name" value="GT4_GT28_WabH-like"/>
    <property type="match status" value="1"/>
</dbReference>
<evidence type="ECO:0000259" key="2">
    <source>
        <dbReference type="Pfam" id="PF13439"/>
    </source>
</evidence>
<feature type="domain" description="Glycosyl transferase family 1" evidence="1">
    <location>
        <begin position="184"/>
        <end position="337"/>
    </location>
</feature>